<dbReference type="PANTHER" id="PTHR43447">
    <property type="entry name" value="ALPHA-AMYLASE"/>
    <property type="match status" value="1"/>
</dbReference>
<organism evidence="15 16">
    <name type="scientific">Piscinibacter gummiphilus</name>
    <dbReference type="NCBI Taxonomy" id="946333"/>
    <lineage>
        <taxon>Bacteria</taxon>
        <taxon>Pseudomonadati</taxon>
        <taxon>Pseudomonadota</taxon>
        <taxon>Betaproteobacteria</taxon>
        <taxon>Burkholderiales</taxon>
        <taxon>Sphaerotilaceae</taxon>
        <taxon>Piscinibacter</taxon>
    </lineage>
</organism>
<dbReference type="SUPFAM" id="SSF51011">
    <property type="entry name" value="Glycosyl hydrolase domain"/>
    <property type="match status" value="1"/>
</dbReference>
<dbReference type="STRING" id="946333.A4W93_22155"/>
<dbReference type="SMART" id="SM00632">
    <property type="entry name" value="Aamy_C"/>
    <property type="match status" value="1"/>
</dbReference>
<dbReference type="InterPro" id="IPR013783">
    <property type="entry name" value="Ig-like_fold"/>
</dbReference>
<evidence type="ECO:0000256" key="9">
    <source>
        <dbReference type="ARBA" id="ARBA00023277"/>
    </source>
</evidence>
<dbReference type="PRINTS" id="PR00110">
    <property type="entry name" value="ALPHAAMYLASE"/>
</dbReference>
<dbReference type="Pfam" id="PF00686">
    <property type="entry name" value="CBM_20"/>
    <property type="match status" value="2"/>
</dbReference>
<dbReference type="InterPro" id="IPR017853">
    <property type="entry name" value="GH"/>
</dbReference>
<feature type="chain" id="PRO_5030036980" description="Alpha-amylase" evidence="13">
    <location>
        <begin position="22"/>
        <end position="736"/>
    </location>
</feature>
<feature type="domain" description="CBM20" evidence="14">
    <location>
        <begin position="629"/>
        <end position="736"/>
    </location>
</feature>
<dbReference type="GO" id="GO:0005975">
    <property type="term" value="P:carbohydrate metabolic process"/>
    <property type="evidence" value="ECO:0007669"/>
    <property type="project" value="InterPro"/>
</dbReference>
<evidence type="ECO:0000256" key="5">
    <source>
        <dbReference type="ARBA" id="ARBA00017303"/>
    </source>
</evidence>
<keyword evidence="13" id="KW-0732">Signal</keyword>
<comment type="similarity">
    <text evidence="3 11">Belongs to the glycosyl hydrolase 13 family.</text>
</comment>
<dbReference type="GO" id="GO:0046872">
    <property type="term" value="F:metal ion binding"/>
    <property type="evidence" value="ECO:0007669"/>
    <property type="project" value="UniProtKB-KW"/>
</dbReference>
<keyword evidence="10 12" id="KW-0326">Glycosidase</keyword>
<keyword evidence="6" id="KW-0479">Metal-binding</keyword>
<keyword evidence="9 12" id="KW-0119">Carbohydrate metabolism</keyword>
<evidence type="ECO:0000256" key="1">
    <source>
        <dbReference type="ARBA" id="ARBA00000548"/>
    </source>
</evidence>
<gene>
    <name evidence="15" type="ORF">A4W93_22155</name>
</gene>
<dbReference type="FunFam" id="2.60.40.10:FF:000552">
    <property type="entry name" value="Related to glucoamylase"/>
    <property type="match status" value="1"/>
</dbReference>
<evidence type="ECO:0000256" key="12">
    <source>
        <dbReference type="RuleBase" id="RU361134"/>
    </source>
</evidence>
<dbReference type="EC" id="3.2.1.1" evidence="4 12"/>
<evidence type="ECO:0000256" key="8">
    <source>
        <dbReference type="ARBA" id="ARBA00022837"/>
    </source>
</evidence>
<dbReference type="Gene3D" id="2.60.40.10">
    <property type="entry name" value="Immunoglobulins"/>
    <property type="match status" value="2"/>
</dbReference>
<dbReference type="Pfam" id="PF02806">
    <property type="entry name" value="Alpha-amylase_C"/>
    <property type="match status" value="1"/>
</dbReference>
<evidence type="ECO:0000256" key="2">
    <source>
        <dbReference type="ARBA" id="ARBA00001913"/>
    </source>
</evidence>
<keyword evidence="8" id="KW-0106">Calcium</keyword>
<feature type="domain" description="CBM20" evidence="14">
    <location>
        <begin position="511"/>
        <end position="611"/>
    </location>
</feature>
<evidence type="ECO:0000313" key="16">
    <source>
        <dbReference type="Proteomes" id="UP000193427"/>
    </source>
</evidence>
<dbReference type="EMBL" id="CP015118">
    <property type="protein sequence ID" value="ARN22391.1"/>
    <property type="molecule type" value="Genomic_DNA"/>
</dbReference>
<evidence type="ECO:0000256" key="7">
    <source>
        <dbReference type="ARBA" id="ARBA00022801"/>
    </source>
</evidence>
<reference evidence="15 16" key="1">
    <citation type="submission" date="2016-04" db="EMBL/GenBank/DDBJ databases">
        <title>Complete genome sequence of natural rubber-degrading, novel Gram-negative bacterium, Rhizobacter gummiphilus strain NS21.</title>
        <authorList>
            <person name="Tabata M."/>
            <person name="Kasai D."/>
            <person name="Fukuda M."/>
        </authorList>
    </citation>
    <scope>NUCLEOTIDE SEQUENCE [LARGE SCALE GENOMIC DNA]</scope>
    <source>
        <strain evidence="15 16">NS21</strain>
    </source>
</reference>
<proteinExistence type="inferred from homology"/>
<evidence type="ECO:0000256" key="13">
    <source>
        <dbReference type="SAM" id="SignalP"/>
    </source>
</evidence>
<dbReference type="GO" id="GO:0004556">
    <property type="term" value="F:alpha-amylase activity"/>
    <property type="evidence" value="ECO:0007669"/>
    <property type="project" value="UniProtKB-UniRule"/>
</dbReference>
<sequence>MKGLKGVAALSLLAATCAGHAQTTPRTAFVHLLEWKWTDIAKECEAHLGPKGFAAVQVSPPNEHNWVSVGDGAPFPWWMRYQPVSYSLDRSRSGTRAEFVNMVQRCNAVGVGIYVDAVINHMSGGNGGTSSAGNGWGHHSYPRVPYGSNDFHQPVCGIGDADYRSDAGRVWGCELSGLQDLNTGSPYVQGKIADYLVDLANIGVKGFRVDAAKHISPGDLGAIISAVNGRLATKPYWYLEVIQADGEAVQPNQYFGLGDGLVNVLEFKYGSSVASKFSGRISELKTFGESWGLSPSSKGVAFIDNHDKQRGHGGGGTYMTYHWGAQYDLANVFMLAWPYGYPQVMSSYAFNNSGTLYDSSYGPPYNSDGSTKGPWDGGVTTPACLNQTRGGWVCEHRFRPIANMVGFRNATAANWTVNNWWDNGNNQIAFGRGDKGFVVINKEASTLSRSFQTGLPAGQYCDVIGGDVVNGVCGGNLVTVASGGMANITVAAFSAAAIHVNAKSGSTTTPTDPGTSPTTTFTVQGAAPSSGQSVYVVGDHALLGGWDPCKAVALAADGTQFKGSVNLPASTAVQYKFIKYQTCGSTTWESGGNRSLTTSASGSSVCGVFGSTATCSTTAPTTPTDPTTPTTPGTASVTFKVTASTVVGQNLYVVGDHTALGVWTPTNAKALSVVPGTGSGQQNQWSATFSLPSGTAIQYKYIKKDAAGNTTWESGGNRAATTTSSGGVQTFTDVWK</sequence>
<dbReference type="Proteomes" id="UP000193427">
    <property type="component" value="Chromosome"/>
</dbReference>
<evidence type="ECO:0000259" key="14">
    <source>
        <dbReference type="PROSITE" id="PS51166"/>
    </source>
</evidence>
<dbReference type="SUPFAM" id="SSF51445">
    <property type="entry name" value="(Trans)glycosidases"/>
    <property type="match status" value="1"/>
</dbReference>
<evidence type="ECO:0000256" key="3">
    <source>
        <dbReference type="ARBA" id="ARBA00008061"/>
    </source>
</evidence>
<evidence type="ECO:0000313" key="15">
    <source>
        <dbReference type="EMBL" id="ARN22391.1"/>
    </source>
</evidence>
<dbReference type="Gene3D" id="2.60.40.1180">
    <property type="entry name" value="Golgi alpha-mannosidase II"/>
    <property type="match status" value="1"/>
</dbReference>
<dbReference type="Gene3D" id="3.20.20.80">
    <property type="entry name" value="Glycosidases"/>
    <property type="match status" value="1"/>
</dbReference>
<dbReference type="AlphaFoldDB" id="A0A1W6LDP8"/>
<dbReference type="PROSITE" id="PS51166">
    <property type="entry name" value="CBM20"/>
    <property type="match status" value="2"/>
</dbReference>
<dbReference type="InterPro" id="IPR006048">
    <property type="entry name" value="A-amylase/branching_C"/>
</dbReference>
<name>A0A1W6LDP8_9BURK</name>
<dbReference type="CDD" id="cd11317">
    <property type="entry name" value="AmyAc_bac_euk_AmyA"/>
    <property type="match status" value="1"/>
</dbReference>
<dbReference type="GO" id="GO:2001070">
    <property type="term" value="F:starch binding"/>
    <property type="evidence" value="ECO:0007669"/>
    <property type="project" value="InterPro"/>
</dbReference>
<protein>
    <recommendedName>
        <fullName evidence="5 12">Alpha-amylase</fullName>
        <ecNumber evidence="4 12">3.2.1.1</ecNumber>
    </recommendedName>
</protein>
<feature type="signal peptide" evidence="13">
    <location>
        <begin position="1"/>
        <end position="21"/>
    </location>
</feature>
<dbReference type="Pfam" id="PF00128">
    <property type="entry name" value="Alpha-amylase"/>
    <property type="match status" value="1"/>
</dbReference>
<evidence type="ECO:0000256" key="11">
    <source>
        <dbReference type="RuleBase" id="RU003615"/>
    </source>
</evidence>
<dbReference type="InterPro" id="IPR006046">
    <property type="entry name" value="Alpha_amylase"/>
</dbReference>
<evidence type="ECO:0000256" key="6">
    <source>
        <dbReference type="ARBA" id="ARBA00022723"/>
    </source>
</evidence>
<dbReference type="InterPro" id="IPR002044">
    <property type="entry name" value="CBM20"/>
</dbReference>
<evidence type="ECO:0000256" key="10">
    <source>
        <dbReference type="ARBA" id="ARBA00023295"/>
    </source>
</evidence>
<comment type="catalytic activity">
    <reaction evidence="1 12">
        <text>Endohydrolysis of (1-&gt;4)-alpha-D-glucosidic linkages in polysaccharides containing three or more (1-&gt;4)-alpha-linked D-glucose units.</text>
        <dbReference type="EC" id="3.2.1.1"/>
    </reaction>
</comment>
<comment type="cofactor">
    <cofactor evidence="2">
        <name>Ca(2+)</name>
        <dbReference type="ChEBI" id="CHEBI:29108"/>
    </cofactor>
</comment>
<dbReference type="InterPro" id="IPR013784">
    <property type="entry name" value="Carb-bd-like_fold"/>
</dbReference>
<dbReference type="SMART" id="SM00642">
    <property type="entry name" value="Aamy"/>
    <property type="match status" value="1"/>
</dbReference>
<dbReference type="InterPro" id="IPR006047">
    <property type="entry name" value="GH13_cat_dom"/>
</dbReference>
<dbReference type="SUPFAM" id="SSF49452">
    <property type="entry name" value="Starch-binding domain-like"/>
    <property type="match status" value="2"/>
</dbReference>
<accession>A0A1W6LDP8</accession>
<dbReference type="InterPro" id="IPR031319">
    <property type="entry name" value="A-amylase_C"/>
</dbReference>
<keyword evidence="16" id="KW-1185">Reference proteome</keyword>
<dbReference type="InterPro" id="IPR013780">
    <property type="entry name" value="Glyco_hydro_b"/>
</dbReference>
<evidence type="ECO:0000256" key="4">
    <source>
        <dbReference type="ARBA" id="ARBA00012595"/>
    </source>
</evidence>
<keyword evidence="7 12" id="KW-0378">Hydrolase</keyword>
<dbReference type="KEGG" id="rgu:A4W93_22155"/>
<dbReference type="OrthoDB" id="9805159at2"/>
<dbReference type="SMART" id="SM01065">
    <property type="entry name" value="CBM_2"/>
    <property type="match status" value="2"/>
</dbReference>